<keyword evidence="2" id="KW-0732">Signal</keyword>
<feature type="domain" description="DUF7732" evidence="3">
    <location>
        <begin position="127"/>
        <end position="248"/>
    </location>
</feature>
<feature type="compositionally biased region" description="Low complexity" evidence="1">
    <location>
        <begin position="86"/>
        <end position="109"/>
    </location>
</feature>
<reference evidence="4" key="2">
    <citation type="submission" date="2021-02" db="EMBL/GenBank/DDBJ databases">
        <title>Aspergillus puulaauensis MK2 genome sequence.</title>
        <authorList>
            <person name="Futagami T."/>
            <person name="Mori K."/>
            <person name="Kadooka C."/>
            <person name="Tanaka T."/>
        </authorList>
    </citation>
    <scope>NUCLEOTIDE SEQUENCE</scope>
    <source>
        <strain evidence="4">MK2</strain>
    </source>
</reference>
<feature type="signal peptide" evidence="2">
    <location>
        <begin position="1"/>
        <end position="19"/>
    </location>
</feature>
<evidence type="ECO:0000313" key="5">
    <source>
        <dbReference type="Proteomes" id="UP000654913"/>
    </source>
</evidence>
<gene>
    <name evidence="4" type="ORF">APUU_31533A</name>
</gene>
<feature type="compositionally biased region" description="Gly residues" evidence="1">
    <location>
        <begin position="55"/>
        <end position="85"/>
    </location>
</feature>
<dbReference type="RefSeq" id="XP_041555502.1">
    <property type="nucleotide sequence ID" value="XM_041702748.1"/>
</dbReference>
<dbReference type="OrthoDB" id="5425547at2759"/>
<dbReference type="InterPro" id="IPR056634">
    <property type="entry name" value="DUF7732"/>
</dbReference>
<dbReference type="Proteomes" id="UP000654913">
    <property type="component" value="Chromosome 3"/>
</dbReference>
<feature type="compositionally biased region" description="Gly residues" evidence="1">
    <location>
        <begin position="110"/>
        <end position="123"/>
    </location>
</feature>
<evidence type="ECO:0000256" key="1">
    <source>
        <dbReference type="SAM" id="MobiDB-lite"/>
    </source>
</evidence>
<reference evidence="4" key="1">
    <citation type="submission" date="2021-01" db="EMBL/GenBank/DDBJ databases">
        <authorList>
            <consortium name="Aspergillus puulaauensis MK2 genome sequencing consortium"/>
            <person name="Kazuki M."/>
            <person name="Futagami T."/>
        </authorList>
    </citation>
    <scope>NUCLEOTIDE SEQUENCE</scope>
    <source>
        <strain evidence="4">MK2</strain>
    </source>
</reference>
<accession>A0A7R7XLK5</accession>
<dbReference type="PANTHER" id="PTHR42091:SF1">
    <property type="entry name" value="CONSERVED GLYCINE-RICH PROTEIN (AFU_ORTHOLOGUE AFUA_7G02440)"/>
    <property type="match status" value="1"/>
</dbReference>
<evidence type="ECO:0000256" key="2">
    <source>
        <dbReference type="SAM" id="SignalP"/>
    </source>
</evidence>
<dbReference type="KEGG" id="apuu:APUU_31533A"/>
<evidence type="ECO:0000313" key="4">
    <source>
        <dbReference type="EMBL" id="BCS23308.1"/>
    </source>
</evidence>
<dbReference type="AlphaFoldDB" id="A0A7R7XLK5"/>
<dbReference type="GeneID" id="64973313"/>
<keyword evidence="5" id="KW-1185">Reference proteome</keyword>
<feature type="region of interest" description="Disordered" evidence="1">
    <location>
        <begin position="46"/>
        <end position="123"/>
    </location>
</feature>
<organism evidence="4 5">
    <name type="scientific">Aspergillus puulaauensis</name>
    <dbReference type="NCBI Taxonomy" id="1220207"/>
    <lineage>
        <taxon>Eukaryota</taxon>
        <taxon>Fungi</taxon>
        <taxon>Dikarya</taxon>
        <taxon>Ascomycota</taxon>
        <taxon>Pezizomycotina</taxon>
        <taxon>Eurotiomycetes</taxon>
        <taxon>Eurotiomycetidae</taxon>
        <taxon>Eurotiales</taxon>
        <taxon>Aspergillaceae</taxon>
        <taxon>Aspergillus</taxon>
    </lineage>
</organism>
<dbReference type="EMBL" id="AP024445">
    <property type="protein sequence ID" value="BCS23308.1"/>
    <property type="molecule type" value="Genomic_DNA"/>
</dbReference>
<name>A0A7R7XLK5_9EURO</name>
<feature type="chain" id="PRO_5031435375" description="DUF7732 domain-containing protein" evidence="2">
    <location>
        <begin position="20"/>
        <end position="283"/>
    </location>
</feature>
<sequence>MKITITSVIALLLSTTVTSVAVRTSDIATRHSDIIAHSHEFLDLEGRDLEKRRGGGGGGRGGGGGGSGGGGGGRGGGGGSSGSSGGRPSSGNHPATRPGSTSSTSNRGGTSPGGSGPRPSYGRGGGYYGGGAVAPYQSGIRSPLGVAPFFLPIAALAFFPGLWLYGAHVYPYDHHYHYTNDTNNRNESMPVICLCGEYAECGCDDNNNSTYYESLFNGTQPKNGSIVRVADVNGTQTIVINGTLPNGTTLDDAAVDSAAAVSIIQASGYWVMAAIVSGAIYAL</sequence>
<dbReference type="PANTHER" id="PTHR42091">
    <property type="entry name" value="CONSERVED GLYCINE-RICH PROTEIN (AFU_ORTHOLOGUE AFUA_7G02440)"/>
    <property type="match status" value="1"/>
</dbReference>
<dbReference type="Pfam" id="PF24866">
    <property type="entry name" value="DUF7732"/>
    <property type="match status" value="1"/>
</dbReference>
<proteinExistence type="predicted"/>
<evidence type="ECO:0000259" key="3">
    <source>
        <dbReference type="Pfam" id="PF24866"/>
    </source>
</evidence>
<protein>
    <recommendedName>
        <fullName evidence="3">DUF7732 domain-containing protein</fullName>
    </recommendedName>
</protein>